<dbReference type="PRINTS" id="PR00099">
    <property type="entry name" value="CPSGATASE"/>
</dbReference>
<sequence>MGKRLLILEDGTIFEGEAFGADMDVTGEIVFNTGMTGYQESITDQSYNGQILTFTYPLVGNYGVNRDDYESIIPTCKGVVVYEWARRASNWRNQLTLDEFLKAKHIPGIAGIDTRALTKIIRQHGTMKATLANVGDALEHLQDQLKATVLPTDNIKQISTKTAYPAPGTGRNVVLVDFGLKHSILRELAKRHCNVTVVPYNTKAEEILQLNPDGVMLSNGPGDPDDVPEALDMIRAIQGKIPIFGICMGHQLFSKANGAKTYKMKFGHRGFNHAVREIATGRVDFTSQNHGYAVSREDFPEELLITHEEINDHSVEGVRHKYDPAFSVQFHPDAAPGPHDASYLFDEFMELMDGFQAEKAHR</sequence>
<dbReference type="SUPFAM" id="SSF52317">
    <property type="entry name" value="Class I glutamine amidotransferase-like"/>
    <property type="match status" value="1"/>
</dbReference>
<dbReference type="InterPro" id="IPR050472">
    <property type="entry name" value="Anth_synth/Amidotransfase"/>
</dbReference>
<gene>
    <name evidence="12 14" type="primary">carA</name>
    <name evidence="14" type="ORF">GCM10011510_06940</name>
</gene>
<keyword evidence="9 12" id="KW-0665">Pyrimidine biosynthesis</keyword>
<evidence type="ECO:0000256" key="8">
    <source>
        <dbReference type="ARBA" id="ARBA00022962"/>
    </source>
</evidence>
<dbReference type="PRINTS" id="PR00096">
    <property type="entry name" value="GATASE"/>
</dbReference>
<dbReference type="EC" id="6.3.5.5" evidence="12"/>
<evidence type="ECO:0000256" key="12">
    <source>
        <dbReference type="HAMAP-Rule" id="MF_01209"/>
    </source>
</evidence>
<dbReference type="Gene3D" id="3.50.30.20">
    <property type="entry name" value="Carbamoyl-phosphate synthase small subunit, N-terminal domain"/>
    <property type="match status" value="1"/>
</dbReference>
<dbReference type="RefSeq" id="WP_068992500.1">
    <property type="nucleotide sequence ID" value="NZ_BMJN01000008.1"/>
</dbReference>
<feature type="binding site" evidence="12">
    <location>
        <position position="291"/>
    </location>
    <ligand>
        <name>L-glutamine</name>
        <dbReference type="ChEBI" id="CHEBI:58359"/>
    </ligand>
</feature>
<dbReference type="GO" id="GO:0004088">
    <property type="term" value="F:carbamoyl-phosphate synthase (glutamine-hydrolyzing) activity"/>
    <property type="evidence" value="ECO:0007669"/>
    <property type="project" value="UniProtKB-UniRule"/>
</dbReference>
<feature type="region of interest" description="CPSase" evidence="12">
    <location>
        <begin position="1"/>
        <end position="171"/>
    </location>
</feature>
<comment type="catalytic activity">
    <reaction evidence="10 12">
        <text>hydrogencarbonate + L-glutamine + 2 ATP + H2O = carbamoyl phosphate + L-glutamate + 2 ADP + phosphate + 2 H(+)</text>
        <dbReference type="Rhea" id="RHEA:18633"/>
        <dbReference type="ChEBI" id="CHEBI:15377"/>
        <dbReference type="ChEBI" id="CHEBI:15378"/>
        <dbReference type="ChEBI" id="CHEBI:17544"/>
        <dbReference type="ChEBI" id="CHEBI:29985"/>
        <dbReference type="ChEBI" id="CHEBI:30616"/>
        <dbReference type="ChEBI" id="CHEBI:43474"/>
        <dbReference type="ChEBI" id="CHEBI:58228"/>
        <dbReference type="ChEBI" id="CHEBI:58359"/>
        <dbReference type="ChEBI" id="CHEBI:456216"/>
        <dbReference type="EC" id="6.3.5.5"/>
    </reaction>
</comment>
<reference evidence="14" key="2">
    <citation type="submission" date="2020-09" db="EMBL/GenBank/DDBJ databases">
        <authorList>
            <person name="Sun Q."/>
            <person name="Zhou Y."/>
        </authorList>
    </citation>
    <scope>NUCLEOTIDE SEQUENCE</scope>
    <source>
        <strain evidence="14">CGMCC 1.15533</strain>
    </source>
</reference>
<feature type="binding site" evidence="12">
    <location>
        <position position="248"/>
    </location>
    <ligand>
        <name>L-glutamine</name>
        <dbReference type="ChEBI" id="CHEBI:58359"/>
    </ligand>
</feature>
<keyword evidence="7 12" id="KW-0067">ATP-binding</keyword>
<proteinExistence type="inferred from homology"/>
<dbReference type="InterPro" id="IPR029062">
    <property type="entry name" value="Class_I_gatase-like"/>
</dbReference>
<dbReference type="NCBIfam" id="TIGR01368">
    <property type="entry name" value="CPSaseIIsmall"/>
    <property type="match status" value="1"/>
</dbReference>
<dbReference type="InterPro" id="IPR017926">
    <property type="entry name" value="GATASE"/>
</dbReference>
<dbReference type="OrthoDB" id="9804328at2"/>
<evidence type="ECO:0000256" key="4">
    <source>
        <dbReference type="ARBA" id="ARBA00022571"/>
    </source>
</evidence>
<evidence type="ECO:0000313" key="15">
    <source>
        <dbReference type="Proteomes" id="UP000660801"/>
    </source>
</evidence>
<feature type="binding site" evidence="12">
    <location>
        <position position="251"/>
    </location>
    <ligand>
        <name>L-glutamine</name>
        <dbReference type="ChEBI" id="CHEBI:58359"/>
    </ligand>
</feature>
<evidence type="ECO:0000256" key="7">
    <source>
        <dbReference type="ARBA" id="ARBA00022840"/>
    </source>
</evidence>
<dbReference type="GO" id="GO:0006541">
    <property type="term" value="P:glutamine metabolic process"/>
    <property type="evidence" value="ECO:0007669"/>
    <property type="project" value="InterPro"/>
</dbReference>
<evidence type="ECO:0000313" key="14">
    <source>
        <dbReference type="EMBL" id="GGE28356.1"/>
    </source>
</evidence>
<dbReference type="AlphaFoldDB" id="A0A917EDQ3"/>
<evidence type="ECO:0000256" key="2">
    <source>
        <dbReference type="ARBA" id="ARBA00005077"/>
    </source>
</evidence>
<dbReference type="Gene3D" id="3.40.50.880">
    <property type="match status" value="1"/>
</dbReference>
<comment type="catalytic activity">
    <reaction evidence="11 12">
        <text>L-glutamine + H2O = L-glutamate + NH4(+)</text>
        <dbReference type="Rhea" id="RHEA:15889"/>
        <dbReference type="ChEBI" id="CHEBI:15377"/>
        <dbReference type="ChEBI" id="CHEBI:28938"/>
        <dbReference type="ChEBI" id="CHEBI:29985"/>
        <dbReference type="ChEBI" id="CHEBI:58359"/>
    </reaction>
</comment>
<keyword evidence="15" id="KW-1185">Reference proteome</keyword>
<comment type="pathway">
    <text evidence="1 12">Pyrimidine metabolism; UMP biosynthesis via de novo pathway; (S)-dihydroorotate from bicarbonate: step 1/3.</text>
</comment>
<feature type="binding site" evidence="12">
    <location>
        <position position="46"/>
    </location>
    <ligand>
        <name>L-glutamine</name>
        <dbReference type="ChEBI" id="CHEBI:58359"/>
    </ligand>
</feature>
<dbReference type="PROSITE" id="PS51273">
    <property type="entry name" value="GATASE_TYPE_1"/>
    <property type="match status" value="1"/>
</dbReference>
<comment type="caution">
    <text evidence="14">The sequence shown here is derived from an EMBL/GenBank/DDBJ whole genome shotgun (WGS) entry which is preliminary data.</text>
</comment>
<name>A0A917EDQ3_9STRE</name>
<dbReference type="PANTHER" id="PTHR43418:SF7">
    <property type="entry name" value="CARBAMOYL-PHOSPHATE SYNTHASE SMALL CHAIN"/>
    <property type="match status" value="1"/>
</dbReference>
<dbReference type="GO" id="GO:0005524">
    <property type="term" value="F:ATP binding"/>
    <property type="evidence" value="ECO:0007669"/>
    <property type="project" value="UniProtKB-UniRule"/>
</dbReference>
<organism evidence="14 15">
    <name type="scientific">Streptococcus himalayensis</name>
    <dbReference type="NCBI Taxonomy" id="1888195"/>
    <lineage>
        <taxon>Bacteria</taxon>
        <taxon>Bacillati</taxon>
        <taxon>Bacillota</taxon>
        <taxon>Bacilli</taxon>
        <taxon>Lactobacillales</taxon>
        <taxon>Streptococcaceae</taxon>
        <taxon>Streptococcus</taxon>
    </lineage>
</organism>
<feature type="binding site" evidence="12">
    <location>
        <position position="220"/>
    </location>
    <ligand>
        <name>L-glutamine</name>
        <dbReference type="ChEBI" id="CHEBI:58359"/>
    </ligand>
</feature>
<evidence type="ECO:0000259" key="13">
    <source>
        <dbReference type="SMART" id="SM01097"/>
    </source>
</evidence>
<dbReference type="InterPro" id="IPR006274">
    <property type="entry name" value="CarbamoylP_synth_ssu"/>
</dbReference>
<dbReference type="PANTHER" id="PTHR43418">
    <property type="entry name" value="MULTIFUNCTIONAL TRYPTOPHAN BIOSYNTHESIS PROTEIN-RELATED"/>
    <property type="match status" value="1"/>
</dbReference>
<reference evidence="14" key="1">
    <citation type="journal article" date="2014" name="Int. J. Syst. Evol. Microbiol.">
        <title>Complete genome sequence of Corynebacterium casei LMG S-19264T (=DSM 44701T), isolated from a smear-ripened cheese.</title>
        <authorList>
            <consortium name="US DOE Joint Genome Institute (JGI-PGF)"/>
            <person name="Walter F."/>
            <person name="Albersmeier A."/>
            <person name="Kalinowski J."/>
            <person name="Ruckert C."/>
        </authorList>
    </citation>
    <scope>NUCLEOTIDE SEQUENCE</scope>
    <source>
        <strain evidence="14">CGMCC 1.15533</strain>
    </source>
</reference>
<feature type="binding site" evidence="12">
    <location>
        <position position="222"/>
    </location>
    <ligand>
        <name>L-glutamine</name>
        <dbReference type="ChEBI" id="CHEBI:58359"/>
    </ligand>
</feature>
<comment type="function">
    <text evidence="12">Small subunit of the glutamine-dependent carbamoyl phosphate synthetase (CPSase). CPSase catalyzes the formation of carbamoyl phosphate from the ammonia moiety of glutamine, carbonate, and phosphate donated by ATP, constituting the first step of 2 biosynthetic pathways, one leading to arginine and/or urea and the other to pyrimidine nucleotides. The small subunit (glutamine amidotransferase) binds and cleaves glutamine to supply the large subunit with the substrate ammonia.</text>
</comment>
<evidence type="ECO:0000256" key="11">
    <source>
        <dbReference type="ARBA" id="ARBA00049285"/>
    </source>
</evidence>
<protein>
    <recommendedName>
        <fullName evidence="12">Carbamoyl phosphate synthase small chain</fullName>
        <ecNumber evidence="12">6.3.5.5</ecNumber>
    </recommendedName>
    <alternativeName>
        <fullName evidence="12">Carbamoyl phosphate synthetase glutamine chain</fullName>
    </alternativeName>
</protein>
<evidence type="ECO:0000256" key="5">
    <source>
        <dbReference type="ARBA" id="ARBA00022598"/>
    </source>
</evidence>
<comment type="similarity">
    <text evidence="3 12">Belongs to the CarA family.</text>
</comment>
<dbReference type="InterPro" id="IPR036480">
    <property type="entry name" value="CarbP_synth_ssu_N_sf"/>
</dbReference>
<keyword evidence="5 12" id="KW-0436">Ligase</keyword>
<evidence type="ECO:0000256" key="3">
    <source>
        <dbReference type="ARBA" id="ARBA00007800"/>
    </source>
</evidence>
<dbReference type="PRINTS" id="PR00097">
    <property type="entry name" value="ANTSNTHASEII"/>
</dbReference>
<dbReference type="GO" id="GO:0006526">
    <property type="term" value="P:L-arginine biosynthetic process"/>
    <property type="evidence" value="ECO:0007669"/>
    <property type="project" value="UniProtKB-UniRule"/>
</dbReference>
<feature type="active site" evidence="12">
    <location>
        <position position="331"/>
    </location>
</feature>
<comment type="subunit">
    <text evidence="12">Composed of two chains; the small (or glutamine) chain promotes the hydrolysis of glutamine to ammonia, which is used by the large (or ammonia) chain to synthesize carbamoyl phosphate. Tetramer of heterodimers (alpha,beta)4.</text>
</comment>
<dbReference type="Proteomes" id="UP000660801">
    <property type="component" value="Unassembled WGS sequence"/>
</dbReference>
<keyword evidence="6 12" id="KW-0547">Nucleotide-binding</keyword>
<dbReference type="Pfam" id="PF00117">
    <property type="entry name" value="GATase"/>
    <property type="match status" value="1"/>
</dbReference>
<dbReference type="GO" id="GO:0006207">
    <property type="term" value="P:'de novo' pyrimidine nucleobase biosynthetic process"/>
    <property type="evidence" value="ECO:0007669"/>
    <property type="project" value="InterPro"/>
</dbReference>
<evidence type="ECO:0000256" key="6">
    <source>
        <dbReference type="ARBA" id="ARBA00022741"/>
    </source>
</evidence>
<dbReference type="InterPro" id="IPR002474">
    <property type="entry name" value="CarbamoylP_synth_ssu_N"/>
</dbReference>
<dbReference type="FunFam" id="3.50.30.20:FF:000001">
    <property type="entry name" value="Carbamoyl-phosphate synthase small chain"/>
    <property type="match status" value="1"/>
</dbReference>
<evidence type="ECO:0000256" key="10">
    <source>
        <dbReference type="ARBA" id="ARBA00048816"/>
    </source>
</evidence>
<feature type="binding site" evidence="12">
    <location>
        <position position="289"/>
    </location>
    <ligand>
        <name>L-glutamine</name>
        <dbReference type="ChEBI" id="CHEBI:58359"/>
    </ligand>
</feature>
<dbReference type="SUPFAM" id="SSF52021">
    <property type="entry name" value="Carbamoyl phosphate synthetase, small subunit N-terminal domain"/>
    <property type="match status" value="1"/>
</dbReference>
<feature type="active site" description="Nucleophile" evidence="12">
    <location>
        <position position="247"/>
    </location>
</feature>
<evidence type="ECO:0000256" key="9">
    <source>
        <dbReference type="ARBA" id="ARBA00022975"/>
    </source>
</evidence>
<dbReference type="EMBL" id="BMJN01000008">
    <property type="protein sequence ID" value="GGE28356.1"/>
    <property type="molecule type" value="Genomic_DNA"/>
</dbReference>
<dbReference type="Pfam" id="PF00988">
    <property type="entry name" value="CPSase_sm_chain"/>
    <property type="match status" value="1"/>
</dbReference>
<keyword evidence="8 12" id="KW-0315">Glutamine amidotransferase</keyword>
<feature type="domain" description="Carbamoyl-phosphate synthase small subunit N-terminal" evidence="13">
    <location>
        <begin position="2"/>
        <end position="132"/>
    </location>
</feature>
<evidence type="ECO:0000256" key="1">
    <source>
        <dbReference type="ARBA" id="ARBA00004812"/>
    </source>
</evidence>
<feature type="binding site" evidence="12">
    <location>
        <position position="292"/>
    </location>
    <ligand>
        <name>L-glutamine</name>
        <dbReference type="ChEBI" id="CHEBI:58359"/>
    </ligand>
</feature>
<dbReference type="InterPro" id="IPR035686">
    <property type="entry name" value="CPSase_GATase1"/>
</dbReference>
<dbReference type="FunFam" id="3.40.50.880:FF:000029">
    <property type="entry name" value="Carbamoyl-phosphate synthase small chain"/>
    <property type="match status" value="1"/>
</dbReference>
<dbReference type="CDD" id="cd01744">
    <property type="entry name" value="GATase1_CPSase"/>
    <property type="match status" value="1"/>
</dbReference>
<dbReference type="NCBIfam" id="NF009475">
    <property type="entry name" value="PRK12838.1"/>
    <property type="match status" value="1"/>
</dbReference>
<dbReference type="GO" id="GO:0044205">
    <property type="term" value="P:'de novo' UMP biosynthetic process"/>
    <property type="evidence" value="ECO:0007669"/>
    <property type="project" value="UniProtKB-UniRule"/>
</dbReference>
<comment type="pathway">
    <text evidence="2 12">Amino-acid biosynthesis; L-arginine biosynthesis; carbamoyl phosphate from bicarbonate: step 1/1.</text>
</comment>
<keyword evidence="4 12" id="KW-0055">Arginine biosynthesis</keyword>
<dbReference type="HAMAP" id="MF_01209">
    <property type="entry name" value="CPSase_S_chain"/>
    <property type="match status" value="1"/>
</dbReference>
<feature type="active site" evidence="12">
    <location>
        <position position="333"/>
    </location>
</feature>
<accession>A0A917EDQ3</accession>
<dbReference type="SMART" id="SM01097">
    <property type="entry name" value="CPSase_sm_chain"/>
    <property type="match status" value="1"/>
</dbReference>
<keyword evidence="12" id="KW-0028">Amino-acid biosynthesis</keyword>